<evidence type="ECO:0000313" key="1">
    <source>
        <dbReference type="EMBL" id="DAF86357.1"/>
    </source>
</evidence>
<proteinExistence type="predicted"/>
<reference evidence="1" key="1">
    <citation type="journal article" date="2021" name="Proc. Natl. Acad. Sci. U.S.A.">
        <title>A Catalog of Tens of Thousands of Viruses from Human Metagenomes Reveals Hidden Associations with Chronic Diseases.</title>
        <authorList>
            <person name="Tisza M.J."/>
            <person name="Buck C.B."/>
        </authorList>
    </citation>
    <scope>NUCLEOTIDE SEQUENCE</scope>
    <source>
        <strain evidence="1">CtmxA102</strain>
    </source>
</reference>
<name>A0A8S5TVW5_9CAUD</name>
<protein>
    <submittedName>
        <fullName evidence="1">Prolyl 4-Hydroxylase alpha-subunit, N-terminal region</fullName>
    </submittedName>
</protein>
<dbReference type="EMBL" id="BK015943">
    <property type="protein sequence ID" value="DAF86357.1"/>
    <property type="molecule type" value="Genomic_DNA"/>
</dbReference>
<sequence length="33" mass="3814">MQKFTNCVIVKLQNTYNMNAGDIYSRGFVLCKL</sequence>
<accession>A0A8S5TVW5</accession>
<organism evidence="1">
    <name type="scientific">Siphoviridae sp. ctmxA102</name>
    <dbReference type="NCBI Taxonomy" id="2825657"/>
    <lineage>
        <taxon>Viruses</taxon>
        <taxon>Duplodnaviria</taxon>
        <taxon>Heunggongvirae</taxon>
        <taxon>Uroviricota</taxon>
        <taxon>Caudoviricetes</taxon>
    </lineage>
</organism>